<evidence type="ECO:0000313" key="1">
    <source>
        <dbReference type="EMBL" id="URE05941.1"/>
    </source>
</evidence>
<protein>
    <submittedName>
        <fullName evidence="1">Uncharacterized protein</fullName>
    </submittedName>
</protein>
<reference evidence="1" key="1">
    <citation type="submission" date="2022-05" db="EMBL/GenBank/DDBJ databases">
        <title>The Musa troglodytarum L. genome provides insights into the mechanism of non-climacteric behaviour and enrichment of carotenoids.</title>
        <authorList>
            <person name="Wang J."/>
        </authorList>
    </citation>
    <scope>NUCLEOTIDE SEQUENCE</scope>
    <source>
        <tissue evidence="1">Leaf</tissue>
    </source>
</reference>
<dbReference type="Proteomes" id="UP001055439">
    <property type="component" value="Chromosome 5"/>
</dbReference>
<organism evidence="1 2">
    <name type="scientific">Musa troglodytarum</name>
    <name type="common">fe'i banana</name>
    <dbReference type="NCBI Taxonomy" id="320322"/>
    <lineage>
        <taxon>Eukaryota</taxon>
        <taxon>Viridiplantae</taxon>
        <taxon>Streptophyta</taxon>
        <taxon>Embryophyta</taxon>
        <taxon>Tracheophyta</taxon>
        <taxon>Spermatophyta</taxon>
        <taxon>Magnoliopsida</taxon>
        <taxon>Liliopsida</taxon>
        <taxon>Zingiberales</taxon>
        <taxon>Musaceae</taxon>
        <taxon>Musa</taxon>
    </lineage>
</organism>
<dbReference type="AlphaFoldDB" id="A0A9E7FZE1"/>
<name>A0A9E7FZE1_9LILI</name>
<dbReference type="EMBL" id="CP097507">
    <property type="protein sequence ID" value="URE05941.1"/>
    <property type="molecule type" value="Genomic_DNA"/>
</dbReference>
<proteinExistence type="predicted"/>
<gene>
    <name evidence="1" type="ORF">MUK42_29162</name>
</gene>
<accession>A0A9E7FZE1</accession>
<evidence type="ECO:0000313" key="2">
    <source>
        <dbReference type="Proteomes" id="UP001055439"/>
    </source>
</evidence>
<sequence>MGSLRKSVWNAELIPIDIEITSTPSSMASSIAFNTVELAHPPSEHAL</sequence>
<keyword evidence="2" id="KW-1185">Reference proteome</keyword>